<dbReference type="AlphaFoldDB" id="A0A3A2ZKW3"/>
<dbReference type="PANTHER" id="PTHR45649">
    <property type="entry name" value="AMINO-ACID PERMEASE BAT1"/>
    <property type="match status" value="1"/>
</dbReference>
<dbReference type="EMBL" id="MVGC01000132">
    <property type="protein sequence ID" value="RJE23190.1"/>
    <property type="molecule type" value="Genomic_DNA"/>
</dbReference>
<reference evidence="8" key="1">
    <citation type="submission" date="2017-02" db="EMBL/GenBank/DDBJ databases">
        <authorList>
            <person name="Tafer H."/>
            <person name="Lopandic K."/>
        </authorList>
    </citation>
    <scope>NUCLEOTIDE SEQUENCE [LARGE SCALE GENOMIC DNA]</scope>
    <source>
        <strain evidence="8">CBS 366.77</strain>
    </source>
</reference>
<comment type="caution">
    <text evidence="7">The sequence shown here is derived from an EMBL/GenBank/DDBJ whole genome shotgun (WGS) entry which is preliminary data.</text>
</comment>
<feature type="transmembrane region" description="Helical" evidence="6">
    <location>
        <begin position="37"/>
        <end position="57"/>
    </location>
</feature>
<gene>
    <name evidence="7" type="ORF">PHISCL_04497</name>
</gene>
<dbReference type="GO" id="GO:0022857">
    <property type="term" value="F:transmembrane transporter activity"/>
    <property type="evidence" value="ECO:0007669"/>
    <property type="project" value="InterPro"/>
</dbReference>
<dbReference type="OrthoDB" id="10054429at2759"/>
<evidence type="ECO:0000256" key="3">
    <source>
        <dbReference type="ARBA" id="ARBA00022692"/>
    </source>
</evidence>
<accession>A0A3A2ZKW3</accession>
<keyword evidence="8" id="KW-1185">Reference proteome</keyword>
<dbReference type="GO" id="GO:0016020">
    <property type="term" value="C:membrane"/>
    <property type="evidence" value="ECO:0007669"/>
    <property type="project" value="UniProtKB-SubCell"/>
</dbReference>
<dbReference type="STRING" id="2070753.A0A3A2ZKW3"/>
<proteinExistence type="predicted"/>
<evidence type="ECO:0000256" key="1">
    <source>
        <dbReference type="ARBA" id="ARBA00004141"/>
    </source>
</evidence>
<dbReference type="PANTHER" id="PTHR45649:SF20">
    <property type="entry name" value="TRANSPORTER, PUTATIVE (EUROFUNG)-RELATED"/>
    <property type="match status" value="1"/>
</dbReference>
<dbReference type="Proteomes" id="UP000266188">
    <property type="component" value="Unassembled WGS sequence"/>
</dbReference>
<sequence length="77" mass="8428">MISLMFSVQDYSTLANTNTGLPLAEIFRQALQTRGGAFALIFMLWIALGPCMLGSQLSTGRVFWAFARDDGLPLSKV</sequence>
<evidence type="ECO:0000256" key="4">
    <source>
        <dbReference type="ARBA" id="ARBA00022989"/>
    </source>
</evidence>
<keyword evidence="3 6" id="KW-0812">Transmembrane</keyword>
<evidence type="ECO:0000313" key="8">
    <source>
        <dbReference type="Proteomes" id="UP000266188"/>
    </source>
</evidence>
<keyword evidence="2" id="KW-0813">Transport</keyword>
<organism evidence="7 8">
    <name type="scientific">Aspergillus sclerotialis</name>
    <dbReference type="NCBI Taxonomy" id="2070753"/>
    <lineage>
        <taxon>Eukaryota</taxon>
        <taxon>Fungi</taxon>
        <taxon>Dikarya</taxon>
        <taxon>Ascomycota</taxon>
        <taxon>Pezizomycotina</taxon>
        <taxon>Eurotiomycetes</taxon>
        <taxon>Eurotiomycetidae</taxon>
        <taxon>Eurotiales</taxon>
        <taxon>Aspergillaceae</taxon>
        <taxon>Aspergillus</taxon>
        <taxon>Aspergillus subgen. Polypaecilum</taxon>
    </lineage>
</organism>
<name>A0A3A2ZKW3_9EURO</name>
<protein>
    <submittedName>
        <fullName evidence="7">Choline transport protein</fullName>
    </submittedName>
</protein>
<keyword evidence="5 6" id="KW-0472">Membrane</keyword>
<keyword evidence="4 6" id="KW-1133">Transmembrane helix</keyword>
<evidence type="ECO:0000256" key="2">
    <source>
        <dbReference type="ARBA" id="ARBA00022448"/>
    </source>
</evidence>
<evidence type="ECO:0000256" key="5">
    <source>
        <dbReference type="ARBA" id="ARBA00023136"/>
    </source>
</evidence>
<dbReference type="Gene3D" id="1.20.1740.10">
    <property type="entry name" value="Amino acid/polyamine transporter I"/>
    <property type="match status" value="1"/>
</dbReference>
<evidence type="ECO:0000256" key="6">
    <source>
        <dbReference type="SAM" id="Phobius"/>
    </source>
</evidence>
<evidence type="ECO:0000313" key="7">
    <source>
        <dbReference type="EMBL" id="RJE23190.1"/>
    </source>
</evidence>
<comment type="subcellular location">
    <subcellularLocation>
        <location evidence="1">Membrane</location>
        <topology evidence="1">Multi-pass membrane protein</topology>
    </subcellularLocation>
</comment>